<dbReference type="AlphaFoldDB" id="A0A1I8FN96"/>
<proteinExistence type="predicted"/>
<sequence>MFNCVRPPEQQQPAAAQPQQQLEPDVASVGANSIAATGAPPPSSRCRPAKVRESPAPTLSWKGVTLSHGILFAKVRLLRGGRVSASTPSTGSGTQQVSWSASNQPPMECVCAGPATPVSPPPPCAAAVHLRVFRAARGGERRRSYTKHPLRCDRLTDLAWMGDTEQPGPAVWTGQQHTSSLKPAAPAALRRTSTAADYGSVASAVAAPRARQRAPCPHVRLHLLAALAPWARGGLGHRRNASNFSLRLLGAYPQQNPTVWQQEAHLQTPASLSSVPSFDLALSSSLERRRAALTPARELSSRIANTRTDNFQIEGVSSGRASWLGQSWQTADLGQSASPWELFVNEYSSDLSELRKFTFFVISRLPP</sequence>
<name>A0A1I8FN96_9PLAT</name>
<keyword evidence="2" id="KW-1185">Reference proteome</keyword>
<feature type="region of interest" description="Disordered" evidence="1">
    <location>
        <begin position="1"/>
        <end position="55"/>
    </location>
</feature>
<dbReference type="WBParaSite" id="maker-unitig_41928-snap-gene-0.2-mRNA-1">
    <property type="protein sequence ID" value="maker-unitig_41928-snap-gene-0.2-mRNA-1"/>
    <property type="gene ID" value="maker-unitig_41928-snap-gene-0.2"/>
</dbReference>
<dbReference type="Proteomes" id="UP000095280">
    <property type="component" value="Unplaced"/>
</dbReference>
<accession>A0A1I8FN96</accession>
<evidence type="ECO:0000313" key="2">
    <source>
        <dbReference type="Proteomes" id="UP000095280"/>
    </source>
</evidence>
<organism evidence="2 3">
    <name type="scientific">Macrostomum lignano</name>
    <dbReference type="NCBI Taxonomy" id="282301"/>
    <lineage>
        <taxon>Eukaryota</taxon>
        <taxon>Metazoa</taxon>
        <taxon>Spiralia</taxon>
        <taxon>Lophotrochozoa</taxon>
        <taxon>Platyhelminthes</taxon>
        <taxon>Rhabditophora</taxon>
        <taxon>Macrostomorpha</taxon>
        <taxon>Macrostomida</taxon>
        <taxon>Macrostomidae</taxon>
        <taxon>Macrostomum</taxon>
    </lineage>
</organism>
<evidence type="ECO:0000256" key="1">
    <source>
        <dbReference type="SAM" id="MobiDB-lite"/>
    </source>
</evidence>
<evidence type="ECO:0000313" key="3">
    <source>
        <dbReference type="WBParaSite" id="maker-unitig_41928-snap-gene-0.2-mRNA-1"/>
    </source>
</evidence>
<protein>
    <submittedName>
        <fullName evidence="3">Uncharacterized protein</fullName>
    </submittedName>
</protein>
<reference evidence="3" key="1">
    <citation type="submission" date="2016-11" db="UniProtKB">
        <authorList>
            <consortium name="WormBaseParasite"/>
        </authorList>
    </citation>
    <scope>IDENTIFICATION</scope>
</reference>
<feature type="compositionally biased region" description="Low complexity" evidence="1">
    <location>
        <begin position="7"/>
        <end position="24"/>
    </location>
</feature>